<feature type="domain" description="Reverse transcriptase" evidence="1">
    <location>
        <begin position="1"/>
        <end position="186"/>
    </location>
</feature>
<gene>
    <name evidence="2" type="ORF">GPM918_LOCUS9155</name>
    <name evidence="3" type="ORF">SRO942_LOCUS9156</name>
</gene>
<evidence type="ECO:0000313" key="4">
    <source>
        <dbReference type="Proteomes" id="UP000663829"/>
    </source>
</evidence>
<dbReference type="OrthoDB" id="10018421at2759"/>
<sequence length="196" mass="22622">MHSFELVKKLKQRKAGINEIMASFDVESLYASVPVGEAIDIAVNKIWSQNKKKKLMKLTKNELYILFNLASRTVQFRFYHLTYRQDGGVSMGSPLAPILANLFMKKLENEHILIPGNDRIIKTWIRYVDDIFVILNGGENDALVLLDTINQLHKQIKFTLEIEKDGVLAFLDVLIMKQNDIYETTVYRKKQILTCT</sequence>
<dbReference type="PANTHER" id="PTHR21301">
    <property type="entry name" value="REVERSE TRANSCRIPTASE"/>
    <property type="match status" value="1"/>
</dbReference>
<name>A0A814ACN7_9BILA</name>
<organism evidence="2 4">
    <name type="scientific">Didymodactylos carnosus</name>
    <dbReference type="NCBI Taxonomy" id="1234261"/>
    <lineage>
        <taxon>Eukaryota</taxon>
        <taxon>Metazoa</taxon>
        <taxon>Spiralia</taxon>
        <taxon>Gnathifera</taxon>
        <taxon>Rotifera</taxon>
        <taxon>Eurotatoria</taxon>
        <taxon>Bdelloidea</taxon>
        <taxon>Philodinida</taxon>
        <taxon>Philodinidae</taxon>
        <taxon>Didymodactylos</taxon>
    </lineage>
</organism>
<comment type="caution">
    <text evidence="2">The sequence shown here is derived from an EMBL/GenBank/DDBJ whole genome shotgun (WGS) entry which is preliminary data.</text>
</comment>
<dbReference type="InterPro" id="IPR000477">
    <property type="entry name" value="RT_dom"/>
</dbReference>
<dbReference type="EMBL" id="CAJNOQ010001672">
    <property type="protein sequence ID" value="CAF0911180.1"/>
    <property type="molecule type" value="Genomic_DNA"/>
</dbReference>
<dbReference type="AlphaFoldDB" id="A0A814ACN7"/>
<dbReference type="PANTHER" id="PTHR21301:SF10">
    <property type="entry name" value="REVERSE TRANSCRIPTASE DOMAIN-CONTAINING PROTEIN"/>
    <property type="match status" value="1"/>
</dbReference>
<evidence type="ECO:0000259" key="1">
    <source>
        <dbReference type="PROSITE" id="PS50878"/>
    </source>
</evidence>
<protein>
    <recommendedName>
        <fullName evidence="1">Reverse transcriptase domain-containing protein</fullName>
    </recommendedName>
</protein>
<dbReference type="Proteomes" id="UP000681722">
    <property type="component" value="Unassembled WGS sequence"/>
</dbReference>
<keyword evidence="4" id="KW-1185">Reference proteome</keyword>
<dbReference type="Proteomes" id="UP000663829">
    <property type="component" value="Unassembled WGS sequence"/>
</dbReference>
<dbReference type="PROSITE" id="PS50878">
    <property type="entry name" value="RT_POL"/>
    <property type="match status" value="1"/>
</dbReference>
<dbReference type="EMBL" id="CAJOBC010001672">
    <property type="protein sequence ID" value="CAF3692253.1"/>
    <property type="molecule type" value="Genomic_DNA"/>
</dbReference>
<reference evidence="2" key="1">
    <citation type="submission" date="2021-02" db="EMBL/GenBank/DDBJ databases">
        <authorList>
            <person name="Nowell W R."/>
        </authorList>
    </citation>
    <scope>NUCLEOTIDE SEQUENCE</scope>
</reference>
<evidence type="ECO:0000313" key="3">
    <source>
        <dbReference type="EMBL" id="CAF3692253.1"/>
    </source>
</evidence>
<dbReference type="CDD" id="cd00304">
    <property type="entry name" value="RT_like"/>
    <property type="match status" value="1"/>
</dbReference>
<evidence type="ECO:0000313" key="2">
    <source>
        <dbReference type="EMBL" id="CAF0911180.1"/>
    </source>
</evidence>
<accession>A0A814ACN7</accession>
<proteinExistence type="predicted"/>
<dbReference type="Pfam" id="PF00078">
    <property type="entry name" value="RVT_1"/>
    <property type="match status" value="1"/>
</dbReference>